<gene>
    <name evidence="2" type="ORF">FA09DRAFT_330736</name>
</gene>
<protein>
    <recommendedName>
        <fullName evidence="4">SnoaL-like domain-containing protein</fullName>
    </recommendedName>
</protein>
<feature type="signal peptide" evidence="1">
    <location>
        <begin position="1"/>
        <end position="21"/>
    </location>
</feature>
<dbReference type="PANTHER" id="PTHR34213">
    <property type="entry name" value="NUCLEAR TRANSPORT FACTOR 2 (NTF2) FAMILY PROTEIN"/>
    <property type="match status" value="1"/>
</dbReference>
<dbReference type="RefSeq" id="XP_025597376.1">
    <property type="nucleotide sequence ID" value="XM_025742725.1"/>
</dbReference>
<proteinExistence type="predicted"/>
<evidence type="ECO:0000313" key="2">
    <source>
        <dbReference type="EMBL" id="PWN97097.1"/>
    </source>
</evidence>
<dbReference type="PANTHER" id="PTHR34213:SF2">
    <property type="entry name" value="NUCLEAR TRANSPORT FACTOR 2 (NTF2) FAMILY PROTEIN"/>
    <property type="match status" value="1"/>
</dbReference>
<organism evidence="2 3">
    <name type="scientific">Tilletiopsis washingtonensis</name>
    <dbReference type="NCBI Taxonomy" id="58919"/>
    <lineage>
        <taxon>Eukaryota</taxon>
        <taxon>Fungi</taxon>
        <taxon>Dikarya</taxon>
        <taxon>Basidiomycota</taxon>
        <taxon>Ustilaginomycotina</taxon>
        <taxon>Exobasidiomycetes</taxon>
        <taxon>Entylomatales</taxon>
        <taxon>Entylomatales incertae sedis</taxon>
        <taxon>Tilletiopsis</taxon>
    </lineage>
</organism>
<dbReference type="OrthoDB" id="2400485at2759"/>
<sequence length="210" mass="23338">MRPRSSLFALALLPSLLSCAARPAVSLAPQAPRALFFSSSSTTAAASYGMSDSNNGELDAKSEQLIADAQALFSAKPSEEIFTRWSPDALFEDPICLAVGARQYKAQWYGLAKAFSGSMTRAWRVESVSKEQIKYVQKQWYKVAGFEKEMISTVVMKLNKEGKVTHFIDMWNHKAPSTNPVIYALRRLNGMIMPLFVGVPKAEQQKHKDL</sequence>
<keyword evidence="1" id="KW-0732">Signal</keyword>
<dbReference type="EMBL" id="KZ819296">
    <property type="protein sequence ID" value="PWN97097.1"/>
    <property type="molecule type" value="Genomic_DNA"/>
</dbReference>
<dbReference type="STRING" id="58919.A0A316Z5P0"/>
<name>A0A316Z5P0_9BASI</name>
<dbReference type="GeneID" id="37270269"/>
<reference evidence="2 3" key="1">
    <citation type="journal article" date="2018" name="Mol. Biol. Evol.">
        <title>Broad Genomic Sampling Reveals a Smut Pathogenic Ancestry of the Fungal Clade Ustilaginomycotina.</title>
        <authorList>
            <person name="Kijpornyongpan T."/>
            <person name="Mondo S.J."/>
            <person name="Barry K."/>
            <person name="Sandor L."/>
            <person name="Lee J."/>
            <person name="Lipzen A."/>
            <person name="Pangilinan J."/>
            <person name="LaButti K."/>
            <person name="Hainaut M."/>
            <person name="Henrissat B."/>
            <person name="Grigoriev I.V."/>
            <person name="Spatafora J.W."/>
            <person name="Aime M.C."/>
        </authorList>
    </citation>
    <scope>NUCLEOTIDE SEQUENCE [LARGE SCALE GENOMIC DNA]</scope>
    <source>
        <strain evidence="2 3">MCA 4186</strain>
    </source>
</reference>
<dbReference type="PROSITE" id="PS51257">
    <property type="entry name" value="PROKAR_LIPOPROTEIN"/>
    <property type="match status" value="1"/>
</dbReference>
<dbReference type="Gene3D" id="3.10.450.50">
    <property type="match status" value="1"/>
</dbReference>
<dbReference type="SUPFAM" id="SSF54427">
    <property type="entry name" value="NTF2-like"/>
    <property type="match status" value="1"/>
</dbReference>
<feature type="chain" id="PRO_5016356666" description="SnoaL-like domain-containing protein" evidence="1">
    <location>
        <begin position="22"/>
        <end position="210"/>
    </location>
</feature>
<keyword evidence="3" id="KW-1185">Reference proteome</keyword>
<accession>A0A316Z5P0</accession>
<evidence type="ECO:0000256" key="1">
    <source>
        <dbReference type="SAM" id="SignalP"/>
    </source>
</evidence>
<dbReference type="AlphaFoldDB" id="A0A316Z5P0"/>
<evidence type="ECO:0008006" key="4">
    <source>
        <dbReference type="Google" id="ProtNLM"/>
    </source>
</evidence>
<evidence type="ECO:0000313" key="3">
    <source>
        <dbReference type="Proteomes" id="UP000245946"/>
    </source>
</evidence>
<dbReference type="Proteomes" id="UP000245946">
    <property type="component" value="Unassembled WGS sequence"/>
</dbReference>
<dbReference type="InterPro" id="IPR032710">
    <property type="entry name" value="NTF2-like_dom_sf"/>
</dbReference>